<dbReference type="Pfam" id="PF01565">
    <property type="entry name" value="FAD_binding_4"/>
    <property type="match status" value="1"/>
</dbReference>
<keyword evidence="4" id="KW-0274">FAD</keyword>
<dbReference type="GO" id="GO:0016491">
    <property type="term" value="F:oxidoreductase activity"/>
    <property type="evidence" value="ECO:0007669"/>
    <property type="project" value="UniProtKB-KW"/>
</dbReference>
<dbReference type="SUPFAM" id="SSF55103">
    <property type="entry name" value="FAD-linked oxidases, C-terminal domain"/>
    <property type="match status" value="1"/>
</dbReference>
<dbReference type="InterPro" id="IPR016166">
    <property type="entry name" value="FAD-bd_PCMH"/>
</dbReference>
<gene>
    <name evidence="7" type="ORF">SARC_06088</name>
</gene>
<dbReference type="InterPro" id="IPR004113">
    <property type="entry name" value="FAD-bd_oxidored_4_C"/>
</dbReference>
<dbReference type="EMBL" id="KQ242017">
    <property type="protein sequence ID" value="KNC81587.1"/>
    <property type="molecule type" value="Genomic_DNA"/>
</dbReference>
<dbReference type="InterPro" id="IPR016169">
    <property type="entry name" value="FAD-bd_PCMH_sub2"/>
</dbReference>
<dbReference type="OrthoDB" id="5332616at2759"/>
<evidence type="ECO:0000313" key="7">
    <source>
        <dbReference type="EMBL" id="KNC81587.1"/>
    </source>
</evidence>
<dbReference type="InterPro" id="IPR016164">
    <property type="entry name" value="FAD-linked_Oxase-like_C"/>
</dbReference>
<dbReference type="GeneID" id="25906592"/>
<accession>A0A0L0FXQ1</accession>
<dbReference type="PROSITE" id="PS51387">
    <property type="entry name" value="FAD_PCMH"/>
    <property type="match status" value="1"/>
</dbReference>
<evidence type="ECO:0000256" key="2">
    <source>
        <dbReference type="ARBA" id="ARBA00008000"/>
    </source>
</evidence>
<sequence>MQVLLTHNTDWLGKYRGSGPVVLKPKTTQEVSSILKYCNDNSIAVVPQGGNTGLVGGGVPVRDEIVLSTSLMQTIESFDPVSGILTCQAGCILESLDGYLADRGFCMPLDLGAKGSCQIGGNIATNAGGIRFVRYGSLHGTVLGLEVVLPDGTVVDTISPCRKDNTGYDIKQLFIGSEGTLGVVTRASLLTSSRASAVNVALLGCESYESVVELLAQARGMLGEVVSAVEFLDDSCMDVIQTNLPGGTNPLSANYPFYFLVETSGSNNDHDTEKLNKYLESVIESGVCVDGTVAMDTTQQKALWAIREEISGALLGDGYVYKYDISLPVSKMYDIVEDMRKRCEGLTVRVCGYGHIGDGNLHLNITSKEYNPELLAKIEPYVYEYTAGENGSVSAEHGLGYMKSKCIHYSKSPAAVTLMHQIKSLFDPKGILNPYKLLPPNSANK</sequence>
<comment type="cofactor">
    <cofactor evidence="1">
        <name>FAD</name>
        <dbReference type="ChEBI" id="CHEBI:57692"/>
    </cofactor>
</comment>
<dbReference type="Gene3D" id="3.30.43.10">
    <property type="entry name" value="Uridine Diphospho-n-acetylenolpyruvylglucosamine Reductase, domain 2"/>
    <property type="match status" value="1"/>
</dbReference>
<evidence type="ECO:0000259" key="6">
    <source>
        <dbReference type="PROSITE" id="PS51387"/>
    </source>
</evidence>
<dbReference type="InterPro" id="IPR006094">
    <property type="entry name" value="Oxid_FAD_bind_N"/>
</dbReference>
<evidence type="ECO:0000256" key="1">
    <source>
        <dbReference type="ARBA" id="ARBA00001974"/>
    </source>
</evidence>
<evidence type="ECO:0000256" key="4">
    <source>
        <dbReference type="ARBA" id="ARBA00022827"/>
    </source>
</evidence>
<dbReference type="FunFam" id="3.30.70.2740:FF:000002">
    <property type="entry name" value="D-2-hydroxyglutarate dehydrogenase mitochondrial"/>
    <property type="match status" value="1"/>
</dbReference>
<dbReference type="GO" id="GO:0005739">
    <property type="term" value="C:mitochondrion"/>
    <property type="evidence" value="ECO:0007669"/>
    <property type="project" value="TreeGrafter"/>
</dbReference>
<proteinExistence type="inferred from homology"/>
<dbReference type="SUPFAM" id="SSF56176">
    <property type="entry name" value="FAD-binding/transporter-associated domain-like"/>
    <property type="match status" value="1"/>
</dbReference>
<dbReference type="InterPro" id="IPR016167">
    <property type="entry name" value="FAD-bd_PCMH_sub1"/>
</dbReference>
<dbReference type="RefSeq" id="XP_014155489.1">
    <property type="nucleotide sequence ID" value="XM_014300014.1"/>
</dbReference>
<dbReference type="InterPro" id="IPR016171">
    <property type="entry name" value="Vanillyl_alc_oxidase_C-sub2"/>
</dbReference>
<keyword evidence="3" id="KW-0285">Flavoprotein</keyword>
<protein>
    <submittedName>
        <fullName evidence="7">D-2-hydroxyglutarate dehydrogenase, mitochondrial</fullName>
    </submittedName>
</protein>
<name>A0A0L0FXQ1_9EUKA</name>
<comment type="similarity">
    <text evidence="2">Belongs to the FAD-binding oxidoreductase/transferase type 4 family.</text>
</comment>
<keyword evidence="5" id="KW-0560">Oxidoreductase</keyword>
<keyword evidence="8" id="KW-1185">Reference proteome</keyword>
<evidence type="ECO:0000256" key="5">
    <source>
        <dbReference type="ARBA" id="ARBA00023002"/>
    </source>
</evidence>
<evidence type="ECO:0000256" key="3">
    <source>
        <dbReference type="ARBA" id="ARBA00022630"/>
    </source>
</evidence>
<dbReference type="STRING" id="667725.A0A0L0FXQ1"/>
<dbReference type="Gene3D" id="1.10.45.10">
    <property type="entry name" value="Vanillyl-alcohol Oxidase, Chain A, domain 4"/>
    <property type="match status" value="1"/>
</dbReference>
<dbReference type="Pfam" id="PF02913">
    <property type="entry name" value="FAD-oxidase_C"/>
    <property type="match status" value="1"/>
</dbReference>
<dbReference type="InterPro" id="IPR036318">
    <property type="entry name" value="FAD-bd_PCMH-like_sf"/>
</dbReference>
<dbReference type="eggNOG" id="KOG1232">
    <property type="taxonomic scope" value="Eukaryota"/>
</dbReference>
<dbReference type="InterPro" id="IPR051264">
    <property type="entry name" value="FAD-oxidored/transferase_4"/>
</dbReference>
<reference evidence="7 8" key="1">
    <citation type="submission" date="2011-02" db="EMBL/GenBank/DDBJ databases">
        <title>The Genome Sequence of Sphaeroforma arctica JP610.</title>
        <authorList>
            <consortium name="The Broad Institute Genome Sequencing Platform"/>
            <person name="Russ C."/>
            <person name="Cuomo C."/>
            <person name="Young S.K."/>
            <person name="Zeng Q."/>
            <person name="Gargeya S."/>
            <person name="Alvarado L."/>
            <person name="Berlin A."/>
            <person name="Chapman S.B."/>
            <person name="Chen Z."/>
            <person name="Freedman E."/>
            <person name="Gellesch M."/>
            <person name="Goldberg J."/>
            <person name="Griggs A."/>
            <person name="Gujja S."/>
            <person name="Heilman E."/>
            <person name="Heiman D."/>
            <person name="Howarth C."/>
            <person name="Mehta T."/>
            <person name="Neiman D."/>
            <person name="Pearson M."/>
            <person name="Roberts A."/>
            <person name="Saif S."/>
            <person name="Shea T."/>
            <person name="Shenoy N."/>
            <person name="Sisk P."/>
            <person name="Stolte C."/>
            <person name="Sykes S."/>
            <person name="White J."/>
            <person name="Yandava C."/>
            <person name="Burger G."/>
            <person name="Gray M.W."/>
            <person name="Holland P.W.H."/>
            <person name="King N."/>
            <person name="Lang F.B.F."/>
            <person name="Roger A.J."/>
            <person name="Ruiz-Trillo I."/>
            <person name="Haas B."/>
            <person name="Nusbaum C."/>
            <person name="Birren B."/>
        </authorList>
    </citation>
    <scope>NUCLEOTIDE SEQUENCE [LARGE SCALE GENOMIC DNA]</scope>
    <source>
        <strain evidence="7 8">JP610</strain>
    </source>
</reference>
<dbReference type="Gene3D" id="3.30.465.10">
    <property type="match status" value="1"/>
</dbReference>
<dbReference type="FunFam" id="1.10.45.10:FF:000001">
    <property type="entry name" value="D-lactate dehydrogenase mitochondrial"/>
    <property type="match status" value="1"/>
</dbReference>
<dbReference type="PANTHER" id="PTHR43716">
    <property type="entry name" value="D-2-HYDROXYGLUTARATE DEHYDROGENASE, MITOCHONDRIAL"/>
    <property type="match status" value="1"/>
</dbReference>
<dbReference type="PANTHER" id="PTHR43716:SF1">
    <property type="entry name" value="D-2-HYDROXYGLUTARATE DEHYDROGENASE, MITOCHONDRIAL"/>
    <property type="match status" value="1"/>
</dbReference>
<dbReference type="GO" id="GO:0071949">
    <property type="term" value="F:FAD binding"/>
    <property type="evidence" value="ECO:0007669"/>
    <property type="project" value="InterPro"/>
</dbReference>
<dbReference type="AlphaFoldDB" id="A0A0L0FXQ1"/>
<evidence type="ECO:0000313" key="8">
    <source>
        <dbReference type="Proteomes" id="UP000054560"/>
    </source>
</evidence>
<dbReference type="FunFam" id="3.30.43.10:FF:000011">
    <property type="entry name" value="D-lactate dehydrogenase (Cytochrome)"/>
    <property type="match status" value="1"/>
</dbReference>
<dbReference type="Proteomes" id="UP000054560">
    <property type="component" value="Unassembled WGS sequence"/>
</dbReference>
<dbReference type="FunFam" id="3.30.465.10:FF:000001">
    <property type="entry name" value="D-2-hydroxyglutarate dehydrogenase, mitochondrial"/>
    <property type="match status" value="1"/>
</dbReference>
<dbReference type="Gene3D" id="3.30.70.2740">
    <property type="match status" value="1"/>
</dbReference>
<organism evidence="7 8">
    <name type="scientific">Sphaeroforma arctica JP610</name>
    <dbReference type="NCBI Taxonomy" id="667725"/>
    <lineage>
        <taxon>Eukaryota</taxon>
        <taxon>Ichthyosporea</taxon>
        <taxon>Ichthyophonida</taxon>
        <taxon>Sphaeroforma</taxon>
    </lineage>
</organism>
<feature type="domain" description="FAD-binding PCMH-type" evidence="6">
    <location>
        <begin position="15"/>
        <end position="194"/>
    </location>
</feature>
<dbReference type="FunFam" id="3.30.70.2190:FF:000001">
    <property type="entry name" value="D-2-hydroxyglutarate dehydrogenase mitochondrial"/>
    <property type="match status" value="1"/>
</dbReference>
<dbReference type="Gene3D" id="3.30.70.2190">
    <property type="match status" value="1"/>
</dbReference>